<dbReference type="InterPro" id="IPR013320">
    <property type="entry name" value="ConA-like_dom_sf"/>
</dbReference>
<feature type="compositionally biased region" description="Low complexity" evidence="5">
    <location>
        <begin position="467"/>
        <end position="490"/>
    </location>
</feature>
<dbReference type="SUPFAM" id="SSF49899">
    <property type="entry name" value="Concanavalin A-like lectins/glucanases"/>
    <property type="match status" value="1"/>
</dbReference>
<evidence type="ECO:0000256" key="4">
    <source>
        <dbReference type="ARBA" id="ARBA00023136"/>
    </source>
</evidence>
<accession>G3B6F2</accession>
<feature type="compositionally biased region" description="Polar residues" evidence="5">
    <location>
        <begin position="491"/>
        <end position="504"/>
    </location>
</feature>
<dbReference type="Proteomes" id="UP000000707">
    <property type="component" value="Unassembled WGS sequence"/>
</dbReference>
<name>G3B6F2_CANTC</name>
<dbReference type="CDD" id="cd12910">
    <property type="entry name" value="SPRY_SSH4_like"/>
    <property type="match status" value="1"/>
</dbReference>
<keyword evidence="3 6" id="KW-1133">Transmembrane helix</keyword>
<keyword evidence="4 6" id="KW-0472">Membrane</keyword>
<evidence type="ECO:0000256" key="3">
    <source>
        <dbReference type="ARBA" id="ARBA00022989"/>
    </source>
</evidence>
<dbReference type="GO" id="GO:0016020">
    <property type="term" value="C:membrane"/>
    <property type="evidence" value="ECO:0007669"/>
    <property type="project" value="UniProtKB-SubCell"/>
</dbReference>
<dbReference type="OrthoDB" id="258495at2759"/>
<dbReference type="InterPro" id="IPR003877">
    <property type="entry name" value="SPRY_dom"/>
</dbReference>
<feature type="region of interest" description="Disordered" evidence="5">
    <location>
        <begin position="388"/>
        <end position="504"/>
    </location>
</feature>
<evidence type="ECO:0000256" key="2">
    <source>
        <dbReference type="ARBA" id="ARBA00022692"/>
    </source>
</evidence>
<dbReference type="Pfam" id="PF00622">
    <property type="entry name" value="SPRY"/>
    <property type="match status" value="1"/>
</dbReference>
<evidence type="ECO:0000256" key="5">
    <source>
        <dbReference type="SAM" id="MobiDB-lite"/>
    </source>
</evidence>
<dbReference type="eggNOG" id="KOG1477">
    <property type="taxonomic scope" value="Eukaryota"/>
</dbReference>
<dbReference type="AlphaFoldDB" id="G3B6F2"/>
<dbReference type="SMART" id="SM00449">
    <property type="entry name" value="SPRY"/>
    <property type="match status" value="1"/>
</dbReference>
<reference evidence="8 9" key="1">
    <citation type="journal article" date="2011" name="Proc. Natl. Acad. Sci. U.S.A.">
        <title>Comparative genomics of xylose-fermenting fungi for enhanced biofuel production.</title>
        <authorList>
            <person name="Wohlbach D.J."/>
            <person name="Kuo A."/>
            <person name="Sato T.K."/>
            <person name="Potts K.M."/>
            <person name="Salamov A.A."/>
            <person name="LaButti K.M."/>
            <person name="Sun H."/>
            <person name="Clum A."/>
            <person name="Pangilinan J.L."/>
            <person name="Lindquist E.A."/>
            <person name="Lucas S."/>
            <person name="Lapidus A."/>
            <person name="Jin M."/>
            <person name="Gunawan C."/>
            <person name="Balan V."/>
            <person name="Dale B.E."/>
            <person name="Jeffries T.W."/>
            <person name="Zinkel R."/>
            <person name="Barry K.W."/>
            <person name="Grigoriev I.V."/>
            <person name="Gasch A.P."/>
        </authorList>
    </citation>
    <scope>NUCLEOTIDE SEQUENCE [LARGE SCALE GENOMIC DNA]</scope>
    <source>
        <strain evidence="9">ATCC 10573 / BCRC 21748 / CBS 615 / JCM 9827 / NBRC 10315 / NRRL Y-1498 / VKM Y-70</strain>
    </source>
</reference>
<comment type="subcellular location">
    <subcellularLocation>
        <location evidence="1">Membrane</location>
        <topology evidence="1">Single-pass membrane protein</topology>
    </subcellularLocation>
</comment>
<feature type="transmembrane region" description="Helical" evidence="6">
    <location>
        <begin position="31"/>
        <end position="58"/>
    </location>
</feature>
<organism evidence="9">
    <name type="scientific">Candida tenuis (strain ATCC 10573 / BCRC 21748 / CBS 615 / JCM 9827 / NBRC 10315 / NRRL Y-1498 / VKM Y-70)</name>
    <name type="common">Yeast</name>
    <name type="synonym">Yamadazyma tenuis</name>
    <dbReference type="NCBI Taxonomy" id="590646"/>
    <lineage>
        <taxon>Eukaryota</taxon>
        <taxon>Fungi</taxon>
        <taxon>Dikarya</taxon>
        <taxon>Ascomycota</taxon>
        <taxon>Saccharomycotina</taxon>
        <taxon>Pichiomycetes</taxon>
        <taxon>Debaryomycetaceae</taxon>
        <taxon>Yamadazyma</taxon>
    </lineage>
</organism>
<dbReference type="InterPro" id="IPR001870">
    <property type="entry name" value="B30.2/SPRY"/>
</dbReference>
<protein>
    <submittedName>
        <fullName evidence="8">SPRY-domain-containing protein</fullName>
    </submittedName>
</protein>
<evidence type="ECO:0000313" key="9">
    <source>
        <dbReference type="Proteomes" id="UP000000707"/>
    </source>
</evidence>
<sequence>MAHPSSCSLIDVSYPDLSTDRASTSDSNTDLVLIFVAVFSFLSLALLVSCIALLIVFIRRRLAVSEAELIRQEENQVYLELDSDEQELYFQSKEYLAENPYFRNDLTLSQNLLISEKGIGAWEFVKDALLTNHELLILNKYELNFFKPMECSVSTNLPIPTKNDVYYFESKVYSLPNVENTKISIGMGVRPYPWFRLPGRHAHSVSYDSDGHRRHNQPFKVTTPPPFPSLIEGDVVGVGYRVRSGTIFFTRNGKKLSESKLGGHIKHFKIPHEGQLYPIIGASNLCSIHVNLGQMGFVFIEANVKKWGFAPLEGNGPAPPAYNKFNSDILLERSEIDENDLSERDSDFPPDFWRDQEEMAYDEDDANDKFSYNAYSDANSVDERITLSSLVPPNMPPSYESGSDADDEGDEAVDMPSPGSAPEELQEVEVRDLEVSVEASHPEASEVNLHSRDCKGVGAETSTQPDPQSSELPLTPTTSPLSQTPRSTSSYLTETPTSPSHVHP</sequence>
<feature type="domain" description="B30.2/SPRY" evidence="7">
    <location>
        <begin position="81"/>
        <end position="297"/>
    </location>
</feature>
<evidence type="ECO:0000256" key="6">
    <source>
        <dbReference type="SAM" id="Phobius"/>
    </source>
</evidence>
<dbReference type="InterPro" id="IPR050618">
    <property type="entry name" value="Ubq-SigPath_Reg"/>
</dbReference>
<dbReference type="EMBL" id="GL996524">
    <property type="protein sequence ID" value="EGV63453.1"/>
    <property type="molecule type" value="Genomic_DNA"/>
</dbReference>
<evidence type="ECO:0000256" key="1">
    <source>
        <dbReference type="ARBA" id="ARBA00004167"/>
    </source>
</evidence>
<gene>
    <name evidence="8" type="ORF">CANTEDRAFT_114769</name>
</gene>
<proteinExistence type="predicted"/>
<feature type="compositionally biased region" description="Basic and acidic residues" evidence="5">
    <location>
        <begin position="428"/>
        <end position="455"/>
    </location>
</feature>
<keyword evidence="2 6" id="KW-0812">Transmembrane</keyword>
<dbReference type="PANTHER" id="PTHR12864">
    <property type="entry name" value="RAN BINDING PROTEIN 9-RELATED"/>
    <property type="match status" value="1"/>
</dbReference>
<dbReference type="InterPro" id="IPR035780">
    <property type="entry name" value="SPRY_Ssh4-like"/>
</dbReference>
<evidence type="ECO:0000259" key="7">
    <source>
        <dbReference type="PROSITE" id="PS50188"/>
    </source>
</evidence>
<dbReference type="HOGENOM" id="CLU_016552_4_0_1"/>
<feature type="compositionally biased region" description="Acidic residues" evidence="5">
    <location>
        <begin position="403"/>
        <end position="413"/>
    </location>
</feature>
<evidence type="ECO:0000313" key="8">
    <source>
        <dbReference type="EMBL" id="EGV63453.1"/>
    </source>
</evidence>
<dbReference type="Gene3D" id="2.60.120.920">
    <property type="match status" value="1"/>
</dbReference>
<dbReference type="PROSITE" id="PS50188">
    <property type="entry name" value="B302_SPRY"/>
    <property type="match status" value="1"/>
</dbReference>
<keyword evidence="9" id="KW-1185">Reference proteome</keyword>
<dbReference type="InterPro" id="IPR043136">
    <property type="entry name" value="B30.2/SPRY_sf"/>
</dbReference>
<dbReference type="STRING" id="590646.G3B6F2"/>